<dbReference type="InterPro" id="IPR019546">
    <property type="entry name" value="TAT_signal_bac_arc"/>
</dbReference>
<dbReference type="Proteomes" id="UP000287224">
    <property type="component" value="Unassembled WGS sequence"/>
</dbReference>
<dbReference type="AlphaFoldDB" id="A0A401ZLW2"/>
<dbReference type="NCBIfam" id="TIGR01409">
    <property type="entry name" value="TAT_signal_seq"/>
    <property type="match status" value="1"/>
</dbReference>
<comment type="caution">
    <text evidence="1">The sequence shown here is derived from an EMBL/GenBank/DDBJ whole genome shotgun (WGS) entry which is preliminary data.</text>
</comment>
<protein>
    <submittedName>
        <fullName evidence="1">Uncharacterized protein</fullName>
    </submittedName>
</protein>
<name>A0A401ZLW2_9CHLR</name>
<sequence length="47" mass="4981">MFEKLRSTRRDFVKSIGAVAAATTLLGQSSLSAYAASATKMGSGQKW</sequence>
<reference evidence="2" key="1">
    <citation type="submission" date="2018-12" db="EMBL/GenBank/DDBJ databases">
        <title>Tengunoibacter tsumagoiensis gen. nov., sp. nov., Dictyobacter kobayashii sp. nov., D. alpinus sp. nov., and D. joshuensis sp. nov. and description of Dictyobacteraceae fam. nov. within the order Ktedonobacterales isolated from Tengu-no-mugimeshi.</title>
        <authorList>
            <person name="Wang C.M."/>
            <person name="Zheng Y."/>
            <person name="Sakai Y."/>
            <person name="Toyoda A."/>
            <person name="Minakuchi Y."/>
            <person name="Abe K."/>
            <person name="Yokota A."/>
            <person name="Yabe S."/>
        </authorList>
    </citation>
    <scope>NUCLEOTIDE SEQUENCE [LARGE SCALE GENOMIC DNA]</scope>
    <source>
        <strain evidence="2">S-27</strain>
    </source>
</reference>
<evidence type="ECO:0000313" key="2">
    <source>
        <dbReference type="Proteomes" id="UP000287224"/>
    </source>
</evidence>
<accession>A0A401ZLW2</accession>
<dbReference type="InterPro" id="IPR006311">
    <property type="entry name" value="TAT_signal"/>
</dbReference>
<evidence type="ECO:0000313" key="1">
    <source>
        <dbReference type="EMBL" id="GCE07845.1"/>
    </source>
</evidence>
<organism evidence="1 2">
    <name type="scientific">Dictyobacter aurantiacus</name>
    <dbReference type="NCBI Taxonomy" id="1936993"/>
    <lineage>
        <taxon>Bacteria</taxon>
        <taxon>Bacillati</taxon>
        <taxon>Chloroflexota</taxon>
        <taxon>Ktedonobacteria</taxon>
        <taxon>Ktedonobacterales</taxon>
        <taxon>Dictyobacteraceae</taxon>
        <taxon>Dictyobacter</taxon>
    </lineage>
</organism>
<dbReference type="PROSITE" id="PS51318">
    <property type="entry name" value="TAT"/>
    <property type="match status" value="1"/>
</dbReference>
<keyword evidence="2" id="KW-1185">Reference proteome</keyword>
<dbReference type="EMBL" id="BIFQ01000002">
    <property type="protein sequence ID" value="GCE07845.1"/>
    <property type="molecule type" value="Genomic_DNA"/>
</dbReference>
<proteinExistence type="predicted"/>
<gene>
    <name evidence="1" type="ORF">KDAU_51740</name>
</gene>